<evidence type="ECO:0000313" key="1">
    <source>
        <dbReference type="EMBL" id="QHV99256.1"/>
    </source>
</evidence>
<dbReference type="EMBL" id="CP045997">
    <property type="protein sequence ID" value="QHV99256.1"/>
    <property type="molecule type" value="Genomic_DNA"/>
</dbReference>
<dbReference type="SUPFAM" id="SSF81301">
    <property type="entry name" value="Nucleotidyltransferase"/>
    <property type="match status" value="1"/>
</dbReference>
<dbReference type="RefSeq" id="WP_162389659.1">
    <property type="nucleotide sequence ID" value="NZ_CP045997.1"/>
</dbReference>
<proteinExistence type="predicted"/>
<evidence type="ECO:0000313" key="2">
    <source>
        <dbReference type="Proteomes" id="UP000464577"/>
    </source>
</evidence>
<dbReference type="InterPro" id="IPR043519">
    <property type="entry name" value="NT_sf"/>
</dbReference>
<dbReference type="Proteomes" id="UP000464577">
    <property type="component" value="Chromosome"/>
</dbReference>
<organism evidence="1 2">
    <name type="scientific">Spirosoma endbachense</name>
    <dbReference type="NCBI Taxonomy" id="2666025"/>
    <lineage>
        <taxon>Bacteria</taxon>
        <taxon>Pseudomonadati</taxon>
        <taxon>Bacteroidota</taxon>
        <taxon>Cytophagia</taxon>
        <taxon>Cytophagales</taxon>
        <taxon>Cytophagaceae</taxon>
        <taxon>Spirosoma</taxon>
    </lineage>
</organism>
<evidence type="ECO:0008006" key="3">
    <source>
        <dbReference type="Google" id="ProtNLM"/>
    </source>
</evidence>
<keyword evidence="2" id="KW-1185">Reference proteome</keyword>
<dbReference type="AlphaFoldDB" id="A0A6P1W6A5"/>
<protein>
    <recommendedName>
        <fullName evidence="3">Nucleotidyltransferase</fullName>
    </recommendedName>
</protein>
<name>A0A6P1W6A5_9BACT</name>
<reference evidence="1 2" key="1">
    <citation type="submission" date="2019-11" db="EMBL/GenBank/DDBJ databases">
        <title>Spirosoma endbachense sp. nov., isolated from a natural salt meadow.</title>
        <authorList>
            <person name="Rojas J."/>
            <person name="Ambika Manirajan B."/>
            <person name="Ratering S."/>
            <person name="Suarez C."/>
            <person name="Geissler-Plaum R."/>
            <person name="Schnell S."/>
        </authorList>
    </citation>
    <scope>NUCLEOTIDE SEQUENCE [LARGE SCALE GENOMIC DNA]</scope>
    <source>
        <strain evidence="1 2">I-24</strain>
    </source>
</reference>
<dbReference type="Gene3D" id="3.30.460.10">
    <property type="entry name" value="Beta Polymerase, domain 2"/>
    <property type="match status" value="1"/>
</dbReference>
<accession>A0A6P1W6A5</accession>
<dbReference type="KEGG" id="senf:GJR95_31455"/>
<gene>
    <name evidence="1" type="ORF">GJR95_31455</name>
</gene>
<sequence length="279" mass="31766">MANQRFTAHPSLIVYLSNFYSVGQLELFYCTLTDSSPLPGYSDRKRGEYADAIAKILGKTPMVPEPTPAKQMPLETNKTDKVPAPERQKIELAKAKKLADNLVFELEDYCDKIYIAGSIRRLKQEVKDIELVVLPKKFSPTDFSLFGGVAQPAQVSPAFRRTVEGFGNVIKGKPDGRYMQIEMPRIVLDLFMPSREDFYRQFAIRTGSADYSAKVIAGGWKRKGWCGTPDGLRLITDCEEKHSTWKCINPNPQLPPVWESEKHFFDWLDVKWVAPEKRI</sequence>